<organism evidence="3 4">
    <name type="scientific">Gimesia alba</name>
    <dbReference type="NCBI Taxonomy" id="2527973"/>
    <lineage>
        <taxon>Bacteria</taxon>
        <taxon>Pseudomonadati</taxon>
        <taxon>Planctomycetota</taxon>
        <taxon>Planctomycetia</taxon>
        <taxon>Planctomycetales</taxon>
        <taxon>Planctomycetaceae</taxon>
        <taxon>Gimesia</taxon>
    </lineage>
</organism>
<feature type="region of interest" description="Disordered" evidence="1">
    <location>
        <begin position="53"/>
        <end position="73"/>
    </location>
</feature>
<dbReference type="Gene3D" id="2.130.10.10">
    <property type="entry name" value="YVTN repeat-like/Quinoprotein amine dehydrogenase"/>
    <property type="match status" value="1"/>
</dbReference>
<dbReference type="EMBL" id="CP036269">
    <property type="protein sequence ID" value="QDT44453.1"/>
    <property type="molecule type" value="Genomic_DNA"/>
</dbReference>
<feature type="region of interest" description="Disordered" evidence="1">
    <location>
        <begin position="124"/>
        <end position="157"/>
    </location>
</feature>
<keyword evidence="2" id="KW-0812">Transmembrane</keyword>
<evidence type="ECO:0000256" key="1">
    <source>
        <dbReference type="SAM" id="MobiDB-lite"/>
    </source>
</evidence>
<dbReference type="OrthoDB" id="228370at2"/>
<feature type="region of interest" description="Disordered" evidence="1">
    <location>
        <begin position="207"/>
        <end position="229"/>
    </location>
</feature>
<dbReference type="RefSeq" id="WP_145219914.1">
    <property type="nucleotide sequence ID" value="NZ_CP036269.1"/>
</dbReference>
<dbReference type="AlphaFoldDB" id="A0A517RKN4"/>
<evidence type="ECO:0000256" key="2">
    <source>
        <dbReference type="SAM" id="Phobius"/>
    </source>
</evidence>
<evidence type="ECO:0000313" key="4">
    <source>
        <dbReference type="Proteomes" id="UP000317171"/>
    </source>
</evidence>
<proteinExistence type="predicted"/>
<sequence>MIKFECETCFQEYKVRDERAGQVLKCKSCGHKMRVPAGEDDLLDDMYDDFEAPARPARNKKSSGASKSASKRKNSNAPVGIIVGVISFAVAFYLSSTFVSGLFGKKNKEEAADPPAIVQNEAENSLTTSDANPAASTSPQQTSTEANSFGPPPLTPKERSAELTRLREQMKVYAEAIKTATPEDRKDLLAKMKTTLARVKELTGKDETKTAATAGTSTPAKPAQVNSQKWTSLVDAPPVVAEWPESSKLKIDLKNMEEELITPNSFSPFVGIRQRNHKFYRIDVWNLALEEKVGQITITPEKNWIVLTPKFKLSADGKHLLLQYITRDTKVPMLACWDTTTGEIVAEWEADQANTTVSLYEICGLTSAFAKIIRKEGTKYKTILKHWDLVTGKLLKESEVKSNEFYDTGYKISPGGKYLISHTSNKMFFYDLESLKLIYQTELDLFLKSNEQYPSLETVDFSADGTELGLLVTSSDSTSVWVTNLEKGTATQGYHTSGRLRTVFSEPSYSGNNLELTPSGKSFLLYGALLVDRPSQRNVWLFQPVPRVTIRSKLFLTPHYLLAGTDSALTDERNRLRLNRKPRLVSVPLPEQKIIDSLAAYRSNNDAILGSAQKVSIDVNIGSVKFSNADQVKSILKEVIQERLEAEGFEIAEDQPIVFKMEYQEQEGNKLQMTKRGRPTPGNPLGRTATGKTLQSTAAAFKLSWVSNSPKRTLWSKQALVNPRFLILRDATAEEARESMFEGLQNRLMAESIPYFIPKQKTLSMLPGETQLPE</sequence>
<feature type="region of interest" description="Disordered" evidence="1">
    <location>
        <begin position="668"/>
        <end position="690"/>
    </location>
</feature>
<feature type="compositionally biased region" description="Polar residues" evidence="1">
    <location>
        <begin position="210"/>
        <end position="229"/>
    </location>
</feature>
<evidence type="ECO:0008006" key="5">
    <source>
        <dbReference type="Google" id="ProtNLM"/>
    </source>
</evidence>
<evidence type="ECO:0000313" key="3">
    <source>
        <dbReference type="EMBL" id="QDT44453.1"/>
    </source>
</evidence>
<feature type="transmembrane region" description="Helical" evidence="2">
    <location>
        <begin position="77"/>
        <end position="103"/>
    </location>
</feature>
<accession>A0A517RKN4</accession>
<dbReference type="InterPro" id="IPR011044">
    <property type="entry name" value="Quino_amine_DH_bsu"/>
</dbReference>
<feature type="compositionally biased region" description="Polar residues" evidence="1">
    <location>
        <begin position="124"/>
        <end position="147"/>
    </location>
</feature>
<reference evidence="3 4" key="1">
    <citation type="submission" date="2019-02" db="EMBL/GenBank/DDBJ databases">
        <title>Deep-cultivation of Planctomycetes and their phenomic and genomic characterization uncovers novel biology.</title>
        <authorList>
            <person name="Wiegand S."/>
            <person name="Jogler M."/>
            <person name="Boedeker C."/>
            <person name="Pinto D."/>
            <person name="Vollmers J."/>
            <person name="Rivas-Marin E."/>
            <person name="Kohn T."/>
            <person name="Peeters S.H."/>
            <person name="Heuer A."/>
            <person name="Rast P."/>
            <person name="Oberbeckmann S."/>
            <person name="Bunk B."/>
            <person name="Jeske O."/>
            <person name="Meyerdierks A."/>
            <person name="Storesund J.E."/>
            <person name="Kallscheuer N."/>
            <person name="Luecker S."/>
            <person name="Lage O.M."/>
            <person name="Pohl T."/>
            <person name="Merkel B.J."/>
            <person name="Hornburger P."/>
            <person name="Mueller R.-W."/>
            <person name="Bruemmer F."/>
            <person name="Labrenz M."/>
            <person name="Spormann A.M."/>
            <person name="Op den Camp H."/>
            <person name="Overmann J."/>
            <person name="Amann R."/>
            <person name="Jetten M.S.M."/>
            <person name="Mascher T."/>
            <person name="Medema M.H."/>
            <person name="Devos D.P."/>
            <person name="Kaster A.-K."/>
            <person name="Ovreas L."/>
            <person name="Rohde M."/>
            <person name="Galperin M.Y."/>
            <person name="Jogler C."/>
        </authorList>
    </citation>
    <scope>NUCLEOTIDE SEQUENCE [LARGE SCALE GENOMIC DNA]</scope>
    <source>
        <strain evidence="3 4">Pan241w</strain>
    </source>
</reference>
<dbReference type="InterPro" id="IPR015943">
    <property type="entry name" value="WD40/YVTN_repeat-like_dom_sf"/>
</dbReference>
<gene>
    <name evidence="3" type="ORF">Pan241w_45620</name>
</gene>
<keyword evidence="4" id="KW-1185">Reference proteome</keyword>
<name>A0A517RKN4_9PLAN</name>
<dbReference type="Proteomes" id="UP000317171">
    <property type="component" value="Chromosome"/>
</dbReference>
<protein>
    <recommendedName>
        <fullName evidence="5">Zinc finger/thioredoxin putative domain-containing protein</fullName>
    </recommendedName>
</protein>
<keyword evidence="2" id="KW-0472">Membrane</keyword>
<dbReference type="KEGG" id="gaz:Pan241w_45620"/>
<dbReference type="SUPFAM" id="SSF50969">
    <property type="entry name" value="YVTN repeat-like/Quinoprotein amine dehydrogenase"/>
    <property type="match status" value="1"/>
</dbReference>
<keyword evidence="2" id="KW-1133">Transmembrane helix</keyword>